<dbReference type="Gene3D" id="2.60.120.260">
    <property type="entry name" value="Galactose-binding domain-like"/>
    <property type="match status" value="1"/>
</dbReference>
<dbReference type="EMBL" id="JAGMUX010000016">
    <property type="protein sequence ID" value="KAH7236753.1"/>
    <property type="molecule type" value="Genomic_DNA"/>
</dbReference>
<dbReference type="RefSeq" id="XP_046044883.1">
    <property type="nucleotide sequence ID" value="XM_046200031.1"/>
</dbReference>
<dbReference type="GeneID" id="70229985"/>
<gene>
    <name evidence="1" type="ORF">BKA55DRAFT_694374</name>
</gene>
<name>A0A9P9GDE4_FUSRE</name>
<keyword evidence="2" id="KW-1185">Reference proteome</keyword>
<accession>A0A9P9GDE4</accession>
<proteinExistence type="predicted"/>
<dbReference type="Proteomes" id="UP000720189">
    <property type="component" value="Unassembled WGS sequence"/>
</dbReference>
<evidence type="ECO:0000313" key="1">
    <source>
        <dbReference type="EMBL" id="KAH7236753.1"/>
    </source>
</evidence>
<dbReference type="AlphaFoldDB" id="A0A9P9GDE4"/>
<evidence type="ECO:0000313" key="2">
    <source>
        <dbReference type="Proteomes" id="UP000720189"/>
    </source>
</evidence>
<protein>
    <submittedName>
        <fullName evidence="1">Uncharacterized protein</fullName>
    </submittedName>
</protein>
<organism evidence="1 2">
    <name type="scientific">Fusarium redolens</name>
    <dbReference type="NCBI Taxonomy" id="48865"/>
    <lineage>
        <taxon>Eukaryota</taxon>
        <taxon>Fungi</taxon>
        <taxon>Dikarya</taxon>
        <taxon>Ascomycota</taxon>
        <taxon>Pezizomycotina</taxon>
        <taxon>Sordariomycetes</taxon>
        <taxon>Hypocreomycetidae</taxon>
        <taxon>Hypocreales</taxon>
        <taxon>Nectriaceae</taxon>
        <taxon>Fusarium</taxon>
        <taxon>Fusarium redolens species complex</taxon>
    </lineage>
</organism>
<comment type="caution">
    <text evidence="1">The sequence shown here is derived from an EMBL/GenBank/DDBJ whole genome shotgun (WGS) entry which is preliminary data.</text>
</comment>
<reference evidence="1" key="1">
    <citation type="journal article" date="2021" name="Nat. Commun.">
        <title>Genetic determinants of endophytism in the Arabidopsis root mycobiome.</title>
        <authorList>
            <person name="Mesny F."/>
            <person name="Miyauchi S."/>
            <person name="Thiergart T."/>
            <person name="Pickel B."/>
            <person name="Atanasova L."/>
            <person name="Karlsson M."/>
            <person name="Huettel B."/>
            <person name="Barry K.W."/>
            <person name="Haridas S."/>
            <person name="Chen C."/>
            <person name="Bauer D."/>
            <person name="Andreopoulos W."/>
            <person name="Pangilinan J."/>
            <person name="LaButti K."/>
            <person name="Riley R."/>
            <person name="Lipzen A."/>
            <person name="Clum A."/>
            <person name="Drula E."/>
            <person name="Henrissat B."/>
            <person name="Kohler A."/>
            <person name="Grigoriev I.V."/>
            <person name="Martin F.M."/>
            <person name="Hacquard S."/>
        </authorList>
    </citation>
    <scope>NUCLEOTIDE SEQUENCE</scope>
    <source>
        <strain evidence="1">MPI-CAGE-AT-0023</strain>
    </source>
</reference>
<sequence>MLTARILPLGFIAMRQRLSLSLSLLEVLQRRPPPFETTITEGAGTTTEALATFVGSTTTEAPTTTTEAACVATNVIQNSGFDSPANGSPWALSGYTFVSTSDPRSSPNHIFFAAEIGNGPIQQDIPNLDLSKAYQFSYYYTRGEFFDSTDCVITVKAGAALLDTNPIVSTSPKFLYTKRRFYVSAGTLSSTTIEINASCGNFNGGTNILVDDSMEVACHD</sequence>